<dbReference type="InterPro" id="IPR029039">
    <property type="entry name" value="Flavoprotein-like_sf"/>
</dbReference>
<organism evidence="4 5">
    <name type="scientific">Ancylobacter crimeensis</name>
    <dbReference type="NCBI Taxonomy" id="2579147"/>
    <lineage>
        <taxon>Bacteria</taxon>
        <taxon>Pseudomonadati</taxon>
        <taxon>Pseudomonadota</taxon>
        <taxon>Alphaproteobacteria</taxon>
        <taxon>Hyphomicrobiales</taxon>
        <taxon>Xanthobacteraceae</taxon>
        <taxon>Ancylobacter</taxon>
    </lineage>
</organism>
<dbReference type="Pfam" id="PF02525">
    <property type="entry name" value="Flavodoxin_2"/>
    <property type="match status" value="1"/>
</dbReference>
<dbReference type="PANTHER" id="PTHR10204">
    <property type="entry name" value="NAD P H OXIDOREDUCTASE-RELATED"/>
    <property type="match status" value="1"/>
</dbReference>
<feature type="domain" description="Flavodoxin-like fold" evidence="3">
    <location>
        <begin position="1"/>
        <end position="136"/>
    </location>
</feature>
<dbReference type="RefSeq" id="WP_247030853.1">
    <property type="nucleotide sequence ID" value="NZ_JALKCH010000016.1"/>
</dbReference>
<comment type="caution">
    <text evidence="4">The sequence shown here is derived from an EMBL/GenBank/DDBJ whole genome shotgun (WGS) entry which is preliminary data.</text>
</comment>
<dbReference type="InterPro" id="IPR003680">
    <property type="entry name" value="Flavodoxin_fold"/>
</dbReference>
<keyword evidence="2" id="KW-0560">Oxidoreductase</keyword>
<proteinExistence type="inferred from homology"/>
<reference evidence="4 5" key="1">
    <citation type="submission" date="2022-04" db="EMBL/GenBank/DDBJ databases">
        <authorList>
            <person name="Grouzdev D.S."/>
            <person name="Pantiukh K.S."/>
            <person name="Krutkina M.S."/>
        </authorList>
    </citation>
    <scope>NUCLEOTIDE SEQUENCE [LARGE SCALE GENOMIC DNA]</scope>
    <source>
        <strain evidence="4 5">6x-1</strain>
    </source>
</reference>
<name>A0ABT0DG65_9HYPH</name>
<evidence type="ECO:0000256" key="1">
    <source>
        <dbReference type="ARBA" id="ARBA00006252"/>
    </source>
</evidence>
<dbReference type="InterPro" id="IPR051545">
    <property type="entry name" value="NAD(P)H_dehydrogenase_qn"/>
</dbReference>
<dbReference type="EMBL" id="JALKCH010000016">
    <property type="protein sequence ID" value="MCK0198952.1"/>
    <property type="molecule type" value="Genomic_DNA"/>
</dbReference>
<dbReference type="Proteomes" id="UP001203284">
    <property type="component" value="Unassembled WGS sequence"/>
</dbReference>
<dbReference type="SUPFAM" id="SSF52218">
    <property type="entry name" value="Flavoproteins"/>
    <property type="match status" value="1"/>
</dbReference>
<dbReference type="Gene3D" id="3.40.50.360">
    <property type="match status" value="1"/>
</dbReference>
<evidence type="ECO:0000256" key="2">
    <source>
        <dbReference type="ARBA" id="ARBA00023002"/>
    </source>
</evidence>
<evidence type="ECO:0000259" key="3">
    <source>
        <dbReference type="Pfam" id="PF02525"/>
    </source>
</evidence>
<evidence type="ECO:0000313" key="4">
    <source>
        <dbReference type="EMBL" id="MCK0198952.1"/>
    </source>
</evidence>
<protein>
    <submittedName>
        <fullName evidence="4">NAD(P)H-dependent oxidoreductase</fullName>
    </submittedName>
</protein>
<accession>A0ABT0DG65</accession>
<evidence type="ECO:0000313" key="5">
    <source>
        <dbReference type="Proteomes" id="UP001203284"/>
    </source>
</evidence>
<sequence>MRVLLIHCHPVPESFGAAVRDAARRGLERAGHEVDLIDLYDEGFQPVMSAQERRDYHTPGLNRVNVADHLDRVKRAQALVLVYPTWWYGPPAMLKGWLDRVLVPYETFGMPKPYGMLERHLTQVRVLALVTTLGSPWWWWRWIGQPGRKLLAAGIGGIIHPRARHLWLALHAMDSAGEAKRRRFLERVEARFARL</sequence>
<gene>
    <name evidence="4" type="ORF">MWN34_18805</name>
</gene>
<comment type="similarity">
    <text evidence="1">Belongs to the NAD(P)H dehydrogenase (quinone) family.</text>
</comment>
<keyword evidence="5" id="KW-1185">Reference proteome</keyword>
<dbReference type="PANTHER" id="PTHR10204:SF34">
    <property type="entry name" value="NAD(P)H DEHYDROGENASE [QUINONE] 1 ISOFORM 1"/>
    <property type="match status" value="1"/>
</dbReference>